<keyword evidence="2" id="KW-0238">DNA-binding</keyword>
<name>A0A014LXW2_9GAMM</name>
<dbReference type="GO" id="GO:0003700">
    <property type="term" value="F:DNA-binding transcription factor activity"/>
    <property type="evidence" value="ECO:0007669"/>
    <property type="project" value="TreeGrafter"/>
</dbReference>
<feature type="domain" description="HTH lacI-type" evidence="4">
    <location>
        <begin position="9"/>
        <end position="64"/>
    </location>
</feature>
<sequence>MAKISRHRATRADVAREAGTSVAVVSYVINQGPRPVAQATRLRVLDAIKKTGYRPNQVARALASGTSKTLGLVVPDISNAFIASFAHALQQEALKNGMVMLLGDAGDSRQRELELINNLLSQQVDGLFYNSVDRHPFIEVIQASGTPLVMLERVDPALNVHILGVDERAAAYQVSAHLLSHGYQDVGIICGPLAMLNTQDRLAGWRQALAEFGITERPQWIFPTLYTREGGYQAARTMLAGEKMPRALFVSNEAQATGCIRALAEQGISVPGQVALVCFNGTEQSAFCVPSLTTVRQPVEAMARQAIAMLSAGESEGQLSEFAHQFQQGESCGCLLQNNEPGIRKTR</sequence>
<dbReference type="InterPro" id="IPR010982">
    <property type="entry name" value="Lambda_DNA-bd_dom_sf"/>
</dbReference>
<dbReference type="EMBL" id="JFHN01000060">
    <property type="protein sequence ID" value="EXU74426.1"/>
    <property type="molecule type" value="Genomic_DNA"/>
</dbReference>
<evidence type="ECO:0000256" key="2">
    <source>
        <dbReference type="ARBA" id="ARBA00023125"/>
    </source>
</evidence>
<dbReference type="SMART" id="SM00354">
    <property type="entry name" value="HTH_LACI"/>
    <property type="match status" value="1"/>
</dbReference>
<dbReference type="Gene3D" id="1.10.260.40">
    <property type="entry name" value="lambda repressor-like DNA-binding domains"/>
    <property type="match status" value="1"/>
</dbReference>
<keyword evidence="6" id="KW-1185">Reference proteome</keyword>
<dbReference type="InterPro" id="IPR000843">
    <property type="entry name" value="HTH_LacI"/>
</dbReference>
<dbReference type="PATRIC" id="fig|69222.5.peg.3445"/>
<dbReference type="AlphaFoldDB" id="A0A014LXW2"/>
<accession>A0A014LXW2</accession>
<dbReference type="Proteomes" id="UP000019918">
    <property type="component" value="Unassembled WGS sequence"/>
</dbReference>
<dbReference type="CDD" id="cd06267">
    <property type="entry name" value="PBP1_LacI_sugar_binding-like"/>
    <property type="match status" value="1"/>
</dbReference>
<comment type="caution">
    <text evidence="5">The sequence shown here is derived from an EMBL/GenBank/DDBJ whole genome shotgun (WGS) entry which is preliminary data.</text>
</comment>
<keyword evidence="3" id="KW-0804">Transcription</keyword>
<keyword evidence="1" id="KW-0805">Transcription regulation</keyword>
<dbReference type="STRING" id="69222.BG55_16915"/>
<dbReference type="GO" id="GO:0000976">
    <property type="term" value="F:transcription cis-regulatory region binding"/>
    <property type="evidence" value="ECO:0007669"/>
    <property type="project" value="TreeGrafter"/>
</dbReference>
<dbReference type="SUPFAM" id="SSF53822">
    <property type="entry name" value="Periplasmic binding protein-like I"/>
    <property type="match status" value="1"/>
</dbReference>
<dbReference type="Pfam" id="PF00356">
    <property type="entry name" value="LacI"/>
    <property type="match status" value="1"/>
</dbReference>
<evidence type="ECO:0000256" key="1">
    <source>
        <dbReference type="ARBA" id="ARBA00023015"/>
    </source>
</evidence>
<protein>
    <submittedName>
        <fullName evidence="5">Transcriptional regulator</fullName>
    </submittedName>
</protein>
<dbReference type="PROSITE" id="PS50932">
    <property type="entry name" value="HTH_LACI_2"/>
    <property type="match status" value="1"/>
</dbReference>
<dbReference type="PANTHER" id="PTHR30146:SF109">
    <property type="entry name" value="HTH-TYPE TRANSCRIPTIONAL REGULATOR GALS"/>
    <property type="match status" value="1"/>
</dbReference>
<evidence type="ECO:0000313" key="5">
    <source>
        <dbReference type="EMBL" id="EXU74426.1"/>
    </source>
</evidence>
<dbReference type="Gene3D" id="3.40.50.2300">
    <property type="match status" value="2"/>
</dbReference>
<evidence type="ECO:0000256" key="3">
    <source>
        <dbReference type="ARBA" id="ARBA00023163"/>
    </source>
</evidence>
<dbReference type="PANTHER" id="PTHR30146">
    <property type="entry name" value="LACI-RELATED TRANSCRIPTIONAL REPRESSOR"/>
    <property type="match status" value="1"/>
</dbReference>
<evidence type="ECO:0000313" key="6">
    <source>
        <dbReference type="Proteomes" id="UP000019918"/>
    </source>
</evidence>
<reference evidence="5 6" key="1">
    <citation type="submission" date="2014-02" db="EMBL/GenBank/DDBJ databases">
        <title>Draft genome of Erwinia mallotivora strain BT-MARDI, a papaya dieback pathogen.</title>
        <authorList>
            <person name="Redzuan R."/>
            <person name="Abu Bakar N."/>
            <person name="Badrun R."/>
            <person name="Mohd Raih M.F."/>
            <person name="Rozano L."/>
            <person name="Mat Amin N."/>
        </authorList>
    </citation>
    <scope>NUCLEOTIDE SEQUENCE [LARGE SCALE GENOMIC DNA]</scope>
    <source>
        <strain evidence="5 6">BT-MARDI</strain>
    </source>
</reference>
<dbReference type="InterPro" id="IPR046335">
    <property type="entry name" value="LacI/GalR-like_sensor"/>
</dbReference>
<organism evidence="5 6">
    <name type="scientific">Erwinia mallotivora</name>
    <dbReference type="NCBI Taxonomy" id="69222"/>
    <lineage>
        <taxon>Bacteria</taxon>
        <taxon>Pseudomonadati</taxon>
        <taxon>Pseudomonadota</taxon>
        <taxon>Gammaproteobacteria</taxon>
        <taxon>Enterobacterales</taxon>
        <taxon>Erwiniaceae</taxon>
        <taxon>Erwinia</taxon>
    </lineage>
</organism>
<dbReference type="Pfam" id="PF13377">
    <property type="entry name" value="Peripla_BP_3"/>
    <property type="match status" value="1"/>
</dbReference>
<dbReference type="InterPro" id="IPR028082">
    <property type="entry name" value="Peripla_BP_I"/>
</dbReference>
<dbReference type="CDD" id="cd01392">
    <property type="entry name" value="HTH_LacI"/>
    <property type="match status" value="1"/>
</dbReference>
<gene>
    <name evidence="5" type="ORF">BG55_16915</name>
</gene>
<dbReference type="SUPFAM" id="SSF47413">
    <property type="entry name" value="lambda repressor-like DNA-binding domains"/>
    <property type="match status" value="1"/>
</dbReference>
<evidence type="ECO:0000259" key="4">
    <source>
        <dbReference type="PROSITE" id="PS50932"/>
    </source>
</evidence>
<dbReference type="OrthoDB" id="6790885at2"/>
<proteinExistence type="predicted"/>